<gene>
    <name evidence="6" type="primary">rlmD</name>
    <name evidence="6" type="ORF">OW255_12230</name>
</gene>
<evidence type="ECO:0000256" key="3">
    <source>
        <dbReference type="ARBA" id="ARBA00022691"/>
    </source>
</evidence>
<feature type="active site" description="Nucleophile" evidence="4">
    <location>
        <position position="408"/>
    </location>
</feature>
<dbReference type="Proteomes" id="UP001163115">
    <property type="component" value="Chromosome"/>
</dbReference>
<feature type="binding site" evidence="4">
    <location>
        <position position="315"/>
    </location>
    <ligand>
        <name>S-adenosyl-L-methionine</name>
        <dbReference type="ChEBI" id="CHEBI:59789"/>
    </ligand>
</feature>
<comment type="similarity">
    <text evidence="4">Belongs to the class I-like SAM-binding methyltransferase superfamily. RNA M5U methyltransferase family.</text>
</comment>
<keyword evidence="7" id="KW-1185">Reference proteome</keyword>
<feature type="binding site" evidence="4">
    <location>
        <position position="286"/>
    </location>
    <ligand>
        <name>S-adenosyl-L-methionine</name>
        <dbReference type="ChEBI" id="CHEBI:59789"/>
    </ligand>
</feature>
<evidence type="ECO:0000256" key="2">
    <source>
        <dbReference type="ARBA" id="ARBA00022679"/>
    </source>
</evidence>
<dbReference type="SUPFAM" id="SSF53335">
    <property type="entry name" value="S-adenosyl-L-methionine-dependent methyltransferases"/>
    <property type="match status" value="1"/>
</dbReference>
<dbReference type="Gene3D" id="3.40.50.150">
    <property type="entry name" value="Vaccinia Virus protein VP39"/>
    <property type="match status" value="1"/>
</dbReference>
<proteinExistence type="inferred from homology"/>
<feature type="active site" evidence="5">
    <location>
        <position position="408"/>
    </location>
</feature>
<organism evidence="6 7">
    <name type="scientific">Lacrimispora xylanolytica</name>
    <dbReference type="NCBI Taxonomy" id="29375"/>
    <lineage>
        <taxon>Bacteria</taxon>
        <taxon>Bacillati</taxon>
        <taxon>Bacillota</taxon>
        <taxon>Clostridia</taxon>
        <taxon>Lachnospirales</taxon>
        <taxon>Lachnospiraceae</taxon>
        <taxon>Lacrimispora</taxon>
    </lineage>
</organism>
<dbReference type="PROSITE" id="PS01230">
    <property type="entry name" value="TRMA_1"/>
    <property type="match status" value="1"/>
</dbReference>
<evidence type="ECO:0000256" key="1">
    <source>
        <dbReference type="ARBA" id="ARBA00022603"/>
    </source>
</evidence>
<dbReference type="Pfam" id="PF05958">
    <property type="entry name" value="tRNA_U5-meth_tr"/>
    <property type="match status" value="1"/>
</dbReference>
<reference evidence="6" key="1">
    <citation type="submission" date="2022-11" db="EMBL/GenBank/DDBJ databases">
        <title>Lacrimispora xylanolytica sy1, complete genome.</title>
        <authorList>
            <person name="Choi S."/>
        </authorList>
    </citation>
    <scope>NUCLEOTIDE SEQUENCE</scope>
    <source>
        <strain evidence="6">Sy1</strain>
    </source>
</reference>
<dbReference type="InterPro" id="IPR010280">
    <property type="entry name" value="U5_MeTrfase_fam"/>
</dbReference>
<dbReference type="PANTHER" id="PTHR11061:SF30">
    <property type="entry name" value="TRNA (URACIL(54)-C(5))-METHYLTRANSFERASE"/>
    <property type="match status" value="1"/>
</dbReference>
<dbReference type="Gene3D" id="2.40.50.140">
    <property type="entry name" value="Nucleic acid-binding proteins"/>
    <property type="match status" value="1"/>
</dbReference>
<name>A0ABY7A7Q4_9FIRM</name>
<feature type="binding site" evidence="4">
    <location>
        <position position="336"/>
    </location>
    <ligand>
        <name>S-adenosyl-L-methionine</name>
        <dbReference type="ChEBI" id="CHEBI:59789"/>
    </ligand>
</feature>
<evidence type="ECO:0000256" key="4">
    <source>
        <dbReference type="PROSITE-ProRule" id="PRU01024"/>
    </source>
</evidence>
<keyword evidence="2 4" id="KW-0808">Transferase</keyword>
<accession>A0ABY7A7Q4</accession>
<evidence type="ECO:0000313" key="7">
    <source>
        <dbReference type="Proteomes" id="UP001163115"/>
    </source>
</evidence>
<dbReference type="PROSITE" id="PS51687">
    <property type="entry name" value="SAM_MT_RNA_M5U"/>
    <property type="match status" value="1"/>
</dbReference>
<dbReference type="RefSeq" id="WP_268114246.1">
    <property type="nucleotide sequence ID" value="NZ_CP113524.1"/>
</dbReference>
<dbReference type="GO" id="GO:0032259">
    <property type="term" value="P:methylation"/>
    <property type="evidence" value="ECO:0007669"/>
    <property type="project" value="UniProtKB-KW"/>
</dbReference>
<protein>
    <submittedName>
        <fullName evidence="6">23S rRNA (Uracil(1939)-C(5))-methyltransferase RlmD</fullName>
        <ecNumber evidence="6">2.1.1.190</ecNumber>
    </submittedName>
</protein>
<sequence>MKKGEIYEGIIGRFDFPDKGYIELPEGKIGIKHTLPGQKVRVMINKKRGGKVEGRVLEVLEPSKLETAENPCPHFGICGGCTYQTLPYEEQLKIKEKQVKDLIDSVCEDYVFEGIKGSPIEDGYRNKMEFSFGDEFKDGPLALGMHKRGSFYDVVTTGNCQIVNSDFTDILKAVKGYFEEKGTGFYKKMQHTGYLRHLLVRRAIKTGEILIDLVTTSQEEMDLQPLTDLLLGLSLNGTIVGILHTFNDSLADVVKNDRTDILYGQDFFFEELLGLKFKISPFSFFQTNSLGAEVLYETTRGYVGETKDKVVFDLYSGTGTIAQILAPVAKKVVGVEIVEEAVEAARENAKRNGLENCEFIAGDVLKIIDELQDKPDLIVLDPPRDGIHPKALGKIIDFGVDKLVYVSCKPTSLVRDLVVLQERGYKVEKVCCVDMFPSTANTECCVLLQRVVN</sequence>
<dbReference type="NCBIfam" id="TIGR00479">
    <property type="entry name" value="rumA"/>
    <property type="match status" value="1"/>
</dbReference>
<dbReference type="CDD" id="cd02440">
    <property type="entry name" value="AdoMet_MTases"/>
    <property type="match status" value="1"/>
</dbReference>
<keyword evidence="3 4" id="KW-0949">S-adenosyl-L-methionine</keyword>
<evidence type="ECO:0000256" key="5">
    <source>
        <dbReference type="PROSITE-ProRule" id="PRU10015"/>
    </source>
</evidence>
<feature type="binding site" evidence="4">
    <location>
        <position position="381"/>
    </location>
    <ligand>
        <name>S-adenosyl-L-methionine</name>
        <dbReference type="ChEBI" id="CHEBI:59789"/>
    </ligand>
</feature>
<dbReference type="PANTHER" id="PTHR11061">
    <property type="entry name" value="RNA M5U METHYLTRANSFERASE"/>
    <property type="match status" value="1"/>
</dbReference>
<dbReference type="EC" id="2.1.1.190" evidence="6"/>
<dbReference type="Gene3D" id="2.40.50.1070">
    <property type="match status" value="1"/>
</dbReference>
<dbReference type="GO" id="GO:0008168">
    <property type="term" value="F:methyltransferase activity"/>
    <property type="evidence" value="ECO:0007669"/>
    <property type="project" value="UniProtKB-KW"/>
</dbReference>
<dbReference type="EMBL" id="CP113524">
    <property type="protein sequence ID" value="WAJ22343.1"/>
    <property type="molecule type" value="Genomic_DNA"/>
</dbReference>
<keyword evidence="1 4" id="KW-0489">Methyltransferase</keyword>
<evidence type="ECO:0000313" key="6">
    <source>
        <dbReference type="EMBL" id="WAJ22343.1"/>
    </source>
</evidence>
<dbReference type="InterPro" id="IPR030390">
    <property type="entry name" value="MeTrfase_TrmA_AS"/>
</dbReference>
<dbReference type="InterPro" id="IPR029063">
    <property type="entry name" value="SAM-dependent_MTases_sf"/>
</dbReference>
<dbReference type="InterPro" id="IPR012340">
    <property type="entry name" value="NA-bd_OB-fold"/>
</dbReference>